<proteinExistence type="predicted"/>
<protein>
    <submittedName>
        <fullName evidence="2">Uncharacterized protein</fullName>
    </submittedName>
</protein>
<evidence type="ECO:0000313" key="3">
    <source>
        <dbReference type="Proteomes" id="UP001556653"/>
    </source>
</evidence>
<evidence type="ECO:0000256" key="1">
    <source>
        <dbReference type="SAM" id="MobiDB-lite"/>
    </source>
</evidence>
<feature type="region of interest" description="Disordered" evidence="1">
    <location>
        <begin position="40"/>
        <end position="69"/>
    </location>
</feature>
<accession>A0ABV3S7D6</accession>
<feature type="compositionally biased region" description="Basic and acidic residues" evidence="1">
    <location>
        <begin position="57"/>
        <end position="69"/>
    </location>
</feature>
<comment type="caution">
    <text evidence="2">The sequence shown here is derived from an EMBL/GenBank/DDBJ whole genome shotgun (WGS) entry which is preliminary data.</text>
</comment>
<dbReference type="EMBL" id="JBAKFJ010000001">
    <property type="protein sequence ID" value="MEX0386041.1"/>
    <property type="molecule type" value="Genomic_DNA"/>
</dbReference>
<name>A0ABV3S7D6_9GAMM</name>
<gene>
    <name evidence="2" type="ORF">V6X64_03395</name>
</gene>
<reference evidence="2 3" key="1">
    <citation type="submission" date="2024-02" db="EMBL/GenBank/DDBJ databases">
        <title>New especies of Spiribacter isolated from saline water.</title>
        <authorList>
            <person name="Leon M.J."/>
            <person name="De La Haba R."/>
            <person name="Sanchez-Porro C."/>
            <person name="Ventosa A."/>
        </authorList>
    </citation>
    <scope>NUCLEOTIDE SEQUENCE [LARGE SCALE GENOMIC DNA]</scope>
    <source>
        <strain evidence="3">ag22IC4-227</strain>
    </source>
</reference>
<dbReference type="Proteomes" id="UP001556653">
    <property type="component" value="Unassembled WGS sequence"/>
</dbReference>
<feature type="compositionally biased region" description="Basic and acidic residues" evidence="1">
    <location>
        <begin position="40"/>
        <end position="50"/>
    </location>
</feature>
<evidence type="ECO:0000313" key="2">
    <source>
        <dbReference type="EMBL" id="MEX0386041.1"/>
    </source>
</evidence>
<organism evidence="2 3">
    <name type="scientific">Spiribacter onubensis</name>
    <dbReference type="NCBI Taxonomy" id="3122420"/>
    <lineage>
        <taxon>Bacteria</taxon>
        <taxon>Pseudomonadati</taxon>
        <taxon>Pseudomonadota</taxon>
        <taxon>Gammaproteobacteria</taxon>
        <taxon>Chromatiales</taxon>
        <taxon>Ectothiorhodospiraceae</taxon>
        <taxon>Spiribacter</taxon>
    </lineage>
</organism>
<keyword evidence="3" id="KW-1185">Reference proteome</keyword>
<dbReference type="RefSeq" id="WP_367966520.1">
    <property type="nucleotide sequence ID" value="NZ_JBAKFJ010000001.1"/>
</dbReference>
<sequence length="69" mass="8247">MSKQKVSDEILQGIRELQHHDACSPAERLRLFEEATQRQRAREKSMSIKIDDDESLERDWTREQLYDAE</sequence>